<evidence type="ECO:0000313" key="4">
    <source>
        <dbReference type="WBParaSite" id="SRAE_0000062100.1"/>
    </source>
</evidence>
<dbReference type="RefSeq" id="XP_024500707.1">
    <property type="nucleotide sequence ID" value="XM_024646535.1"/>
</dbReference>
<reference evidence="2" key="1">
    <citation type="submission" date="2014-09" db="EMBL/GenBank/DDBJ databases">
        <authorList>
            <person name="Aslett A.Martin."/>
        </authorList>
    </citation>
    <scope>NUCLEOTIDE SEQUENCE</scope>
    <source>
        <strain evidence="2">ED321 Heterogonic</strain>
    </source>
</reference>
<reference evidence="4" key="3">
    <citation type="submission" date="2020-12" db="UniProtKB">
        <authorList>
            <consortium name="WormBaseParasite"/>
        </authorList>
    </citation>
    <scope>IDENTIFICATION</scope>
</reference>
<reference evidence="3" key="2">
    <citation type="submission" date="2014-09" db="EMBL/GenBank/DDBJ databases">
        <authorList>
            <person name="Martin A.A."/>
        </authorList>
    </citation>
    <scope>NUCLEOTIDE SEQUENCE</scope>
    <source>
        <strain evidence="3">ED321</strain>
    </source>
</reference>
<proteinExistence type="predicted"/>
<dbReference type="InterPro" id="IPR036875">
    <property type="entry name" value="Znf_CCHC_sf"/>
</dbReference>
<dbReference type="InterPro" id="IPR001878">
    <property type="entry name" value="Znf_CCHC"/>
</dbReference>
<dbReference type="AlphaFoldDB" id="A0A090MT51"/>
<dbReference type="GeneID" id="36373866"/>
<feature type="domain" description="CCHC-type" evidence="1">
    <location>
        <begin position="236"/>
        <end position="252"/>
    </location>
</feature>
<organism evidence="2">
    <name type="scientific">Strongyloides ratti</name>
    <name type="common">Parasitic roundworm</name>
    <dbReference type="NCBI Taxonomy" id="34506"/>
    <lineage>
        <taxon>Eukaryota</taxon>
        <taxon>Metazoa</taxon>
        <taxon>Ecdysozoa</taxon>
        <taxon>Nematoda</taxon>
        <taxon>Chromadorea</taxon>
        <taxon>Rhabditida</taxon>
        <taxon>Tylenchina</taxon>
        <taxon>Panagrolaimomorpha</taxon>
        <taxon>Strongyloidoidea</taxon>
        <taxon>Strongyloididae</taxon>
        <taxon>Strongyloides</taxon>
    </lineage>
</organism>
<dbReference type="WBParaSite" id="SRAE_0000062100.1">
    <property type="protein sequence ID" value="SRAE_0000062100.1"/>
    <property type="gene ID" value="WBGene00256368"/>
</dbReference>
<keyword evidence="3" id="KW-1185">Reference proteome</keyword>
<evidence type="ECO:0000313" key="2">
    <source>
        <dbReference type="EMBL" id="CEF61498.1"/>
    </source>
</evidence>
<dbReference type="SUPFAM" id="SSF50630">
    <property type="entry name" value="Acid proteases"/>
    <property type="match status" value="1"/>
</dbReference>
<evidence type="ECO:0000259" key="1">
    <source>
        <dbReference type="SMART" id="SM00343"/>
    </source>
</evidence>
<dbReference type="InterPro" id="IPR021109">
    <property type="entry name" value="Peptidase_aspartic_dom_sf"/>
</dbReference>
<dbReference type="Gene3D" id="4.10.60.10">
    <property type="entry name" value="Zinc finger, CCHC-type"/>
    <property type="match status" value="1"/>
</dbReference>
<evidence type="ECO:0000313" key="5">
    <source>
        <dbReference type="WormBase" id="SRAE_0000062100"/>
    </source>
</evidence>
<dbReference type="CTD" id="36373866"/>
<dbReference type="SUPFAM" id="SSF57756">
    <property type="entry name" value="Retrovirus zinc finger-like domains"/>
    <property type="match status" value="1"/>
</dbReference>
<dbReference type="Proteomes" id="UP000035682">
    <property type="component" value="Unplaced"/>
</dbReference>
<accession>A0A090MT51</accession>
<dbReference type="CDD" id="cd00303">
    <property type="entry name" value="retropepsin_like"/>
    <property type="match status" value="1"/>
</dbReference>
<name>A0A090MT51_STRRB</name>
<evidence type="ECO:0000313" key="3">
    <source>
        <dbReference type="Proteomes" id="UP000035682"/>
    </source>
</evidence>
<gene>
    <name evidence="2 4 5" type="ORF">SRAE_0000062100</name>
</gene>
<dbReference type="GO" id="GO:0003676">
    <property type="term" value="F:nucleic acid binding"/>
    <property type="evidence" value="ECO:0007669"/>
    <property type="project" value="InterPro"/>
</dbReference>
<dbReference type="WormBase" id="SRAE_0000062100">
    <property type="protein sequence ID" value="SRP03815"/>
    <property type="gene ID" value="WBGene00256368"/>
</dbReference>
<dbReference type="GO" id="GO:0008270">
    <property type="term" value="F:zinc ion binding"/>
    <property type="evidence" value="ECO:0007669"/>
    <property type="project" value="InterPro"/>
</dbReference>
<dbReference type="SMART" id="SM00343">
    <property type="entry name" value="ZnF_C2HC"/>
    <property type="match status" value="2"/>
</dbReference>
<dbReference type="Gene3D" id="2.40.70.10">
    <property type="entry name" value="Acid Proteases"/>
    <property type="match status" value="1"/>
</dbReference>
<sequence length="432" mass="48947">MLSGEISAEQNNIYQQIKDILVTRFGKISEGVIGETWELVIAKKWDPVSKIFQICQYADKLRVELNSTFEEEKSANQIDAATWIYQAECAFKLDKVLEEEKLDILLFKLNLQVVKEIRKLNIDNLEDLLDYLKETIMILMIEKNLEQSLLKLASFVKTAHPKLDEEEVSYEIHTRIITLIHHNKMLANVVGFSLGNRSIRDLITEMCTALAMDKINKNVKNKGITHIPFSSNEIKSCNFCKKVGHVESQCKKKTNSCFKCGSLNHKIGSCSSNDSDKKKTSISKVECNNITVTSDKKNNKQLKMNKILKCGTRNAIDFIVPIHFVNDITVLSMLDSDAEKSLMSESLYFKLDACLNPVNVLISCANKSAITYLGESVLRVKIGPLLHDATFFIVKHSEIPSDKFTCLLGRDFLSQIKEILDYELGELTMKGC</sequence>
<feature type="domain" description="CCHC-type" evidence="1">
    <location>
        <begin position="256"/>
        <end position="272"/>
    </location>
</feature>
<dbReference type="GO" id="GO:0019899">
    <property type="term" value="F:enzyme binding"/>
    <property type="evidence" value="ECO:0007669"/>
    <property type="project" value="UniProtKB-ARBA"/>
</dbReference>
<protein>
    <submittedName>
        <fullName evidence="2 4">Zinc finger, CCHC-type domain and Aspartic peptidase domain-containing protein</fullName>
    </submittedName>
</protein>
<dbReference type="OrthoDB" id="6776742at2759"/>
<dbReference type="EMBL" id="LN609409">
    <property type="protein sequence ID" value="CEF61498.1"/>
    <property type="molecule type" value="Genomic_DNA"/>
</dbReference>